<feature type="compositionally biased region" description="Basic and acidic residues" evidence="1">
    <location>
        <begin position="393"/>
        <end position="406"/>
    </location>
</feature>
<dbReference type="EMBL" id="LAZR01037408">
    <property type="protein sequence ID" value="KKL22291.1"/>
    <property type="molecule type" value="Genomic_DNA"/>
</dbReference>
<feature type="region of interest" description="Disordered" evidence="1">
    <location>
        <begin position="346"/>
        <end position="440"/>
    </location>
</feature>
<gene>
    <name evidence="2" type="ORF">LCGC14_2436910</name>
</gene>
<accession>A0A0F9DX83</accession>
<protein>
    <submittedName>
        <fullName evidence="2">Uncharacterized protein</fullName>
    </submittedName>
</protein>
<evidence type="ECO:0000313" key="2">
    <source>
        <dbReference type="EMBL" id="KKL22291.1"/>
    </source>
</evidence>
<evidence type="ECO:0000256" key="1">
    <source>
        <dbReference type="SAM" id="MobiDB-lite"/>
    </source>
</evidence>
<feature type="compositionally biased region" description="Low complexity" evidence="1">
    <location>
        <begin position="347"/>
        <end position="363"/>
    </location>
</feature>
<sequence>MENKLAVTGFQLPGLMKNAYETLEGMKQVAQMYIESRTIPDHFYEKTGGKVDYTKGKIAAVQSVLIRAYELDLKPTTALQSIIPINGLLTLRVDLMKSMIFSSGTMASRGWTEKEEGDVEAGSYKVTITGKRKDNGIEMSRSFSISQAKRAGLWITPDMLQKQDGYKKKQSAWYKYGPRMVATRAAGFLCRDLWGDVIDNSVSFEEARDYPEDTTTVINKDGTEIIIPDKQFAEDRSQSITSKASAKIDEATAVTTPIQPAEETGPSLPGAEVDPELPSEFHWKEEAMKEAKAQKLYDACMQVSITKDAVQVIPGNNTNKKLRQIIMWYNANELLALVNKYRRGEGPVEPDAPAQVQQPVPEEQPSDTPTEQETVDPDNFMEPAEGDQGGDMEPNKGFDNEPKTTEETPAEQPPTPAEEESIPEDSNKHDINVPELSENNDRPFEVMSELYFAMQEKGILKP</sequence>
<proteinExistence type="predicted"/>
<reference evidence="2" key="1">
    <citation type="journal article" date="2015" name="Nature">
        <title>Complex archaea that bridge the gap between prokaryotes and eukaryotes.</title>
        <authorList>
            <person name="Spang A."/>
            <person name="Saw J.H."/>
            <person name="Jorgensen S.L."/>
            <person name="Zaremba-Niedzwiedzka K."/>
            <person name="Martijn J."/>
            <person name="Lind A.E."/>
            <person name="van Eijk R."/>
            <person name="Schleper C."/>
            <person name="Guy L."/>
            <person name="Ettema T.J."/>
        </authorList>
    </citation>
    <scope>NUCLEOTIDE SEQUENCE</scope>
</reference>
<comment type="caution">
    <text evidence="2">The sequence shown here is derived from an EMBL/GenBank/DDBJ whole genome shotgun (WGS) entry which is preliminary data.</text>
</comment>
<organism evidence="2">
    <name type="scientific">marine sediment metagenome</name>
    <dbReference type="NCBI Taxonomy" id="412755"/>
    <lineage>
        <taxon>unclassified sequences</taxon>
        <taxon>metagenomes</taxon>
        <taxon>ecological metagenomes</taxon>
    </lineage>
</organism>
<name>A0A0F9DX83_9ZZZZ</name>
<dbReference type="AlphaFoldDB" id="A0A0F9DX83"/>